<dbReference type="OrthoDB" id="2878419at2"/>
<evidence type="ECO:0000313" key="1">
    <source>
        <dbReference type="EMBL" id="UNO50139.1"/>
    </source>
</evidence>
<name>T0DMK3_ALIAG</name>
<accession>A0A9E7CRM9</accession>
<dbReference type="RefSeq" id="WP_021295325.1">
    <property type="nucleotide sequence ID" value="NZ_AURB01000057.1"/>
</dbReference>
<protein>
    <submittedName>
        <fullName evidence="1">Uncharacterized protein</fullName>
    </submittedName>
</protein>
<dbReference type="EMBL" id="CP080467">
    <property type="protein sequence ID" value="UNO50139.1"/>
    <property type="molecule type" value="Genomic_DNA"/>
</dbReference>
<dbReference type="AlphaFoldDB" id="T0DMK3"/>
<dbReference type="STRING" id="1356854.N007_02825"/>
<dbReference type="Proteomes" id="UP000829401">
    <property type="component" value="Chromosome"/>
</dbReference>
<reference evidence="2" key="1">
    <citation type="journal article" date="2022" name="G3 (Bethesda)">
        <title>Unveiling the complete genome sequence of Alicyclobacillus acidoterrestris DSM 3922T, a taint-producing strain.</title>
        <authorList>
            <person name="Leonardo I.C."/>
            <person name="Barreto Crespo M.T."/>
            <person name="Gaspar F.B."/>
        </authorList>
    </citation>
    <scope>NUCLEOTIDE SEQUENCE [LARGE SCALE GENOMIC DNA]</scope>
    <source>
        <strain evidence="2">DSM 3922</strain>
    </source>
</reference>
<gene>
    <name evidence="1" type="ORF">K1I37_06585</name>
</gene>
<evidence type="ECO:0000313" key="2">
    <source>
        <dbReference type="Proteomes" id="UP000829401"/>
    </source>
</evidence>
<dbReference type="eggNOG" id="ENOG5033A2Q">
    <property type="taxonomic scope" value="Bacteria"/>
</dbReference>
<dbReference type="KEGG" id="aaco:K1I37_06585"/>
<sequence length="108" mass="12276">MHERLRIHHGVGSRVLFDSDKGNIPFTYAQEGSGWKFTVQTAKTPEIDEVLRLKDEVNVFIFREENGVAVEKVWFYTGDGAVDYSDEEAALVIVASRQIAYHPGDFEQ</sequence>
<accession>T0DMK3</accession>
<keyword evidence="2" id="KW-1185">Reference proteome</keyword>
<proteinExistence type="predicted"/>
<organism evidence="1 2">
    <name type="scientific">Alicyclobacillus acidoterrestris (strain ATCC 49025 / DSM 3922 / CIP 106132 / NCIMB 13137 / GD3B)</name>
    <dbReference type="NCBI Taxonomy" id="1356854"/>
    <lineage>
        <taxon>Bacteria</taxon>
        <taxon>Bacillati</taxon>
        <taxon>Bacillota</taxon>
        <taxon>Bacilli</taxon>
        <taxon>Bacillales</taxon>
        <taxon>Alicyclobacillaceae</taxon>
        <taxon>Alicyclobacillus</taxon>
    </lineage>
</organism>